<dbReference type="PANTHER" id="PTHR13194">
    <property type="entry name" value="COMPLEX I INTERMEDIATE-ASSOCIATED PROTEIN 30"/>
    <property type="match status" value="1"/>
</dbReference>
<dbReference type="InterPro" id="IPR039131">
    <property type="entry name" value="NDUFAF1"/>
</dbReference>
<dbReference type="SUPFAM" id="SSF49785">
    <property type="entry name" value="Galactose-binding domain-like"/>
    <property type="match status" value="1"/>
</dbReference>
<sequence length="165" mass="18718">MNLSSQILFDFKKSVNIEDWKIVDDVVMGGKSYGSFILNNSGYGEFYGKISLENNGGFSSLRNKNINLKTIGYTEVVIKVKGDGKKYQFRLKDNLDNAHSYISPFTTSGEWQTIRIKLSEMYPAFRGRKLSIGNFSANSIAEIAFLIGNKKQEAFKLEIDKIYLQ</sequence>
<dbReference type="RefSeq" id="WP_340933047.1">
    <property type="nucleotide sequence ID" value="NZ_CP150496.1"/>
</dbReference>
<evidence type="ECO:0000313" key="4">
    <source>
        <dbReference type="Proteomes" id="UP001491088"/>
    </source>
</evidence>
<reference evidence="3 4" key="1">
    <citation type="submission" date="2024-03" db="EMBL/GenBank/DDBJ databases">
        <authorList>
            <person name="Cao K."/>
        </authorList>
    </citation>
    <scope>NUCLEOTIDE SEQUENCE [LARGE SCALE GENOMIC DNA]</scope>
    <source>
        <strain evidence="3 4">MCCC 1K00696</strain>
    </source>
</reference>
<dbReference type="PANTHER" id="PTHR13194:SF19">
    <property type="entry name" value="NAD(P)-BINDING ROSSMANN-FOLD SUPERFAMILY PROTEIN"/>
    <property type="match status" value="1"/>
</dbReference>
<name>A0ABZ2TUK6_9FLAO</name>
<dbReference type="Proteomes" id="UP001491088">
    <property type="component" value="Chromosome"/>
</dbReference>
<dbReference type="InterPro" id="IPR013857">
    <property type="entry name" value="NADH-UbQ_OxRdtase-assoc_prot30"/>
</dbReference>
<organism evidence="3 4">
    <name type="scientific">Polaribacter marinaquae</name>
    <dbReference type="NCBI Taxonomy" id="1642819"/>
    <lineage>
        <taxon>Bacteria</taxon>
        <taxon>Pseudomonadati</taxon>
        <taxon>Bacteroidota</taxon>
        <taxon>Flavobacteriia</taxon>
        <taxon>Flavobacteriales</taxon>
        <taxon>Flavobacteriaceae</taxon>
    </lineage>
</organism>
<dbReference type="Gene3D" id="2.60.120.430">
    <property type="entry name" value="Galactose-binding lectin"/>
    <property type="match status" value="1"/>
</dbReference>
<feature type="domain" description="NADH:ubiquinone oxidoreductase intermediate-associated protein 30" evidence="2">
    <location>
        <begin position="9"/>
        <end position="159"/>
    </location>
</feature>
<gene>
    <name evidence="3" type="ORF">WG950_13475</name>
</gene>
<accession>A0ABZ2TUK6</accession>
<dbReference type="InterPro" id="IPR008979">
    <property type="entry name" value="Galactose-bd-like_sf"/>
</dbReference>
<evidence type="ECO:0000256" key="1">
    <source>
        <dbReference type="ARBA" id="ARBA00007884"/>
    </source>
</evidence>
<dbReference type="Pfam" id="PF08547">
    <property type="entry name" value="CIA30"/>
    <property type="match status" value="1"/>
</dbReference>
<evidence type="ECO:0000259" key="2">
    <source>
        <dbReference type="Pfam" id="PF08547"/>
    </source>
</evidence>
<dbReference type="EMBL" id="CP150496">
    <property type="protein sequence ID" value="WYW55534.1"/>
    <property type="molecule type" value="Genomic_DNA"/>
</dbReference>
<proteinExistence type="inferred from homology"/>
<comment type="similarity">
    <text evidence="1">Belongs to the CIA30 family.</text>
</comment>
<evidence type="ECO:0000313" key="3">
    <source>
        <dbReference type="EMBL" id="WYW55534.1"/>
    </source>
</evidence>
<keyword evidence="4" id="KW-1185">Reference proteome</keyword>
<protein>
    <submittedName>
        <fullName evidence="3">CIA30 family protein</fullName>
    </submittedName>
</protein>